<keyword evidence="2" id="KW-0479">Metal-binding</keyword>
<reference evidence="10" key="1">
    <citation type="journal article" date="2019" name="Database">
        <title>The radish genome database (RadishGD): an integrated information resource for radish genomics.</title>
        <authorList>
            <person name="Yu H.J."/>
            <person name="Baek S."/>
            <person name="Lee Y.J."/>
            <person name="Cho A."/>
            <person name="Mun J.H."/>
        </authorList>
    </citation>
    <scope>NUCLEOTIDE SEQUENCE [LARGE SCALE GENOMIC DNA]</scope>
    <source>
        <strain evidence="10">cv. WK10039</strain>
    </source>
</reference>
<dbReference type="RefSeq" id="XP_056844216.1">
    <property type="nucleotide sequence ID" value="XM_056988236.1"/>
</dbReference>
<dbReference type="KEGG" id="rsz:130496275"/>
<keyword evidence="3" id="KW-0863">Zinc-finger</keyword>
<dbReference type="InterPro" id="IPR031657">
    <property type="entry name" value="REPA_OB_2"/>
</dbReference>
<dbReference type="InterPro" id="IPR012340">
    <property type="entry name" value="NA-bd_OB-fold"/>
</dbReference>
<evidence type="ECO:0000313" key="11">
    <source>
        <dbReference type="RefSeq" id="XP_056844216.1"/>
    </source>
</evidence>
<feature type="region of interest" description="Disordered" evidence="6">
    <location>
        <begin position="454"/>
        <end position="488"/>
    </location>
</feature>
<evidence type="ECO:0000259" key="9">
    <source>
        <dbReference type="Pfam" id="PF16900"/>
    </source>
</evidence>
<dbReference type="GeneID" id="108859931"/>
<dbReference type="Pfam" id="PF02721">
    <property type="entry name" value="DUF223"/>
    <property type="match status" value="1"/>
</dbReference>
<evidence type="ECO:0000313" key="10">
    <source>
        <dbReference type="Proteomes" id="UP000504610"/>
    </source>
</evidence>
<evidence type="ECO:0000256" key="2">
    <source>
        <dbReference type="ARBA" id="ARBA00022723"/>
    </source>
</evidence>
<evidence type="ECO:0000259" key="7">
    <source>
        <dbReference type="Pfam" id="PF02721"/>
    </source>
</evidence>
<keyword evidence="4" id="KW-0862">Zinc</keyword>
<dbReference type="PANTHER" id="PTHR47165">
    <property type="entry name" value="OS03G0429900 PROTEIN"/>
    <property type="match status" value="1"/>
</dbReference>
<accession>A0A9W3DSQ6</accession>
<dbReference type="Pfam" id="PF16900">
    <property type="entry name" value="REPA_OB_2"/>
    <property type="match status" value="1"/>
</dbReference>
<protein>
    <submittedName>
        <fullName evidence="11 12">Replication protein A 70 kDa DNA-binding subunit A-like</fullName>
    </submittedName>
</protein>
<dbReference type="CDD" id="cd04476">
    <property type="entry name" value="RPA1_DBD_C"/>
    <property type="match status" value="1"/>
</dbReference>
<dbReference type="KEGG" id="rsz:108859931"/>
<dbReference type="OrthoDB" id="1040769at2759"/>
<feature type="compositionally biased region" description="Polar residues" evidence="6">
    <location>
        <begin position="460"/>
        <end position="475"/>
    </location>
</feature>
<feature type="domain" description="Replication protein A OB" evidence="9">
    <location>
        <begin position="132"/>
        <end position="213"/>
    </location>
</feature>
<dbReference type="Proteomes" id="UP000504610">
    <property type="component" value="Chromosome 6"/>
</dbReference>
<comment type="similarity">
    <text evidence="1">Belongs to the replication factor A protein 1 family.</text>
</comment>
<feature type="domain" description="Replication factor A C-terminal" evidence="8">
    <location>
        <begin position="307"/>
        <end position="413"/>
    </location>
</feature>
<dbReference type="CDD" id="cd04481">
    <property type="entry name" value="RPA1_DBD_B_like"/>
    <property type="match status" value="1"/>
</dbReference>
<evidence type="ECO:0000256" key="4">
    <source>
        <dbReference type="ARBA" id="ARBA00022833"/>
    </source>
</evidence>
<name>A0A9W3DSQ6_RAPSA</name>
<dbReference type="GO" id="GO:0008270">
    <property type="term" value="F:zinc ion binding"/>
    <property type="evidence" value="ECO:0007669"/>
    <property type="project" value="UniProtKB-KW"/>
</dbReference>
<dbReference type="InterPro" id="IPR003871">
    <property type="entry name" value="RFA1B/D_OB_1st"/>
</dbReference>
<dbReference type="CDD" id="cd04480">
    <property type="entry name" value="RPA1_DBD_A_like"/>
    <property type="match status" value="1"/>
</dbReference>
<evidence type="ECO:0000256" key="6">
    <source>
        <dbReference type="SAM" id="MobiDB-lite"/>
    </source>
</evidence>
<dbReference type="SUPFAM" id="SSF50249">
    <property type="entry name" value="Nucleic acid-binding proteins"/>
    <property type="match status" value="3"/>
</dbReference>
<reference evidence="11 12" key="2">
    <citation type="submission" date="2025-04" db="UniProtKB">
        <authorList>
            <consortium name="RefSeq"/>
        </authorList>
    </citation>
    <scope>IDENTIFICATION</scope>
    <source>
        <tissue evidence="11 12">Leaf</tissue>
    </source>
</reference>
<evidence type="ECO:0000313" key="13">
    <source>
        <dbReference type="RefSeq" id="XP_056867218.1"/>
    </source>
</evidence>
<proteinExistence type="inferred from homology"/>
<organism evidence="10 12">
    <name type="scientific">Raphanus sativus</name>
    <name type="common">Radish</name>
    <name type="synonym">Raphanus raphanistrum var. sativus</name>
    <dbReference type="NCBI Taxonomy" id="3726"/>
    <lineage>
        <taxon>Eukaryota</taxon>
        <taxon>Viridiplantae</taxon>
        <taxon>Streptophyta</taxon>
        <taxon>Embryophyta</taxon>
        <taxon>Tracheophyta</taxon>
        <taxon>Spermatophyta</taxon>
        <taxon>Magnoliopsida</taxon>
        <taxon>eudicotyledons</taxon>
        <taxon>Gunneridae</taxon>
        <taxon>Pentapetalae</taxon>
        <taxon>rosids</taxon>
        <taxon>malvids</taxon>
        <taxon>Brassicales</taxon>
        <taxon>Brassicaceae</taxon>
        <taxon>Brassiceae</taxon>
        <taxon>Raphanus</taxon>
    </lineage>
</organism>
<dbReference type="AlphaFoldDB" id="A0A9W3DSQ6"/>
<sequence length="506" mass="56755">MSSNKSVSLVKNVKPYKTGWCIQVKVLHSWKQYTTYAGHSLELILVDEMGTKIHCSCKKDHMFRVQRDLPLGVWRLVTNFSLSNATGQYRPTNHPFKMSITGETKIADSDYHCDDMFFTFATYEDAGNGSINSHFLIEVIGQVESLKDVQTVQVKGKDRKKVEFRLRDTKGETIACCLWGSFAEQIEAYVQENNDPNMILVIRFAKIGFYQGEVQMTNAFDTSLVLINPDLPEVKTFRSLLPKNETGLILFDQNPNGKAIKAPKQNWNEVEIKSISEILMAMKVENCKIIVSIEAIDTDWGWFYFGHDRCNKRATQIGWNDQKDKPLWRCERCRSNVTNVSPKYKLHIVVQDDSGTCKLLLLDTEAQAIVGTNAVDLWDGSYDEIEDPEVLPEPIRELVGKSFCFGISLANDNVANGSDIFVVSQIWSGDTLLNAVSHSESLSAISPGSSMISAAEVSKSDPNSTSTSEGCSTPFSKRKDDNLPDMTSSSKKLCTKLIKVEKSKTE</sequence>
<dbReference type="KEGG" id="rsz:108860932"/>
<dbReference type="Proteomes" id="UP000504610">
    <property type="component" value="Chromosome 5"/>
</dbReference>
<evidence type="ECO:0000256" key="3">
    <source>
        <dbReference type="ARBA" id="ARBA00022771"/>
    </source>
</evidence>
<feature type="domain" description="Replication protein A 70 kDa DNA-binding subunit B/D first OB fold" evidence="7">
    <location>
        <begin position="10"/>
        <end position="107"/>
    </location>
</feature>
<evidence type="ECO:0000256" key="5">
    <source>
        <dbReference type="ARBA" id="ARBA00023125"/>
    </source>
</evidence>
<dbReference type="Pfam" id="PF08646">
    <property type="entry name" value="Rep_fac-A_C"/>
    <property type="match status" value="1"/>
</dbReference>
<dbReference type="RefSeq" id="XP_056866844.1">
    <property type="nucleotide sequence ID" value="XM_057010864.1"/>
</dbReference>
<keyword evidence="10" id="KW-1185">Reference proteome</keyword>
<evidence type="ECO:0000313" key="12">
    <source>
        <dbReference type="RefSeq" id="XP_056866844.1"/>
    </source>
</evidence>
<keyword evidence="5" id="KW-0238">DNA-binding</keyword>
<dbReference type="RefSeq" id="XP_056867218.1">
    <property type="nucleotide sequence ID" value="XM_057011238.1"/>
</dbReference>
<dbReference type="InterPro" id="IPR047192">
    <property type="entry name" value="Euk_RPA1_DBD_C"/>
</dbReference>
<evidence type="ECO:0000256" key="1">
    <source>
        <dbReference type="ARBA" id="ARBA00005690"/>
    </source>
</evidence>
<dbReference type="GO" id="GO:0003677">
    <property type="term" value="F:DNA binding"/>
    <property type="evidence" value="ECO:0007669"/>
    <property type="project" value="UniProtKB-KW"/>
</dbReference>
<dbReference type="InterPro" id="IPR013955">
    <property type="entry name" value="Rep_factor-A_C"/>
</dbReference>
<gene>
    <name evidence="12" type="primary">LOC108859931</name>
    <name evidence="13" type="synonym">LOC108860932</name>
    <name evidence="11" type="synonym">LOC130496275</name>
</gene>
<dbReference type="Gene3D" id="2.40.50.140">
    <property type="entry name" value="Nucleic acid-binding proteins"/>
    <property type="match status" value="3"/>
</dbReference>
<dbReference type="PANTHER" id="PTHR47165:SF4">
    <property type="entry name" value="OS03G0429900 PROTEIN"/>
    <property type="match status" value="1"/>
</dbReference>
<evidence type="ECO:0000259" key="8">
    <source>
        <dbReference type="Pfam" id="PF08646"/>
    </source>
</evidence>